<keyword evidence="4" id="KW-1133">Transmembrane helix</keyword>
<feature type="transmembrane region" description="Helical" evidence="4">
    <location>
        <begin position="159"/>
        <end position="179"/>
    </location>
</feature>
<keyword evidence="1" id="KW-0597">Phosphoprotein</keyword>
<dbReference type="InterPro" id="IPR036890">
    <property type="entry name" value="HATPase_C_sf"/>
</dbReference>
<feature type="domain" description="SpoOB alpha-helical" evidence="6">
    <location>
        <begin position="225"/>
        <end position="282"/>
    </location>
</feature>
<dbReference type="PANTHER" id="PTHR40448">
    <property type="entry name" value="TWO-COMPONENT SENSOR HISTIDINE KINASE"/>
    <property type="match status" value="1"/>
</dbReference>
<feature type="transmembrane region" description="Helical" evidence="4">
    <location>
        <begin position="12"/>
        <end position="30"/>
    </location>
</feature>
<dbReference type="PANTHER" id="PTHR40448:SF1">
    <property type="entry name" value="TWO-COMPONENT SENSOR HISTIDINE KINASE"/>
    <property type="match status" value="1"/>
</dbReference>
<gene>
    <name evidence="7" type="ORF">JK636_20355</name>
</gene>
<dbReference type="InterPro" id="IPR032834">
    <property type="entry name" value="NatK-like_C"/>
</dbReference>
<dbReference type="Pfam" id="PF14501">
    <property type="entry name" value="HATPase_c_5"/>
    <property type="match status" value="1"/>
</dbReference>
<evidence type="ECO:0000256" key="3">
    <source>
        <dbReference type="ARBA" id="ARBA00022777"/>
    </source>
</evidence>
<accession>A0ABS1TFB4</accession>
<dbReference type="InterPro" id="IPR039506">
    <property type="entry name" value="SPOB_a"/>
</dbReference>
<proteinExistence type="predicted"/>
<keyword evidence="4" id="KW-0812">Transmembrane</keyword>
<feature type="transmembrane region" description="Helical" evidence="4">
    <location>
        <begin position="191"/>
        <end position="216"/>
    </location>
</feature>
<keyword evidence="8" id="KW-1185">Reference proteome</keyword>
<organism evidence="7 8">
    <name type="scientific">Clostridium rhizosphaerae</name>
    <dbReference type="NCBI Taxonomy" id="2803861"/>
    <lineage>
        <taxon>Bacteria</taxon>
        <taxon>Bacillati</taxon>
        <taxon>Bacillota</taxon>
        <taxon>Clostridia</taxon>
        <taxon>Eubacteriales</taxon>
        <taxon>Clostridiaceae</taxon>
        <taxon>Clostridium</taxon>
    </lineage>
</organism>
<feature type="transmembrane region" description="Helical" evidence="4">
    <location>
        <begin position="114"/>
        <end position="133"/>
    </location>
</feature>
<feature type="domain" description="Sensor histidine kinase NatK-like C-terminal" evidence="5">
    <location>
        <begin position="323"/>
        <end position="417"/>
    </location>
</feature>
<dbReference type="Pfam" id="PF14689">
    <property type="entry name" value="SPOB_a"/>
    <property type="match status" value="1"/>
</dbReference>
<evidence type="ECO:0000256" key="2">
    <source>
        <dbReference type="ARBA" id="ARBA00022679"/>
    </source>
</evidence>
<evidence type="ECO:0000259" key="6">
    <source>
        <dbReference type="Pfam" id="PF14689"/>
    </source>
</evidence>
<evidence type="ECO:0000259" key="5">
    <source>
        <dbReference type="Pfam" id="PF14501"/>
    </source>
</evidence>
<dbReference type="SUPFAM" id="SSF55890">
    <property type="entry name" value="Sporulation response regulatory protein Spo0B"/>
    <property type="match status" value="1"/>
</dbReference>
<sequence length="428" mass="49694">MEYLYFEAFNSIKLGFSIGTMLLLGFSLVGENSHKIIKKLSYIALFMGIIFYAFHSFTVNAIFDCLLFVILIPILKLVLKLTYQSISVAVLMSLNFELIIQLMLRKAVSSFNNIYISLIEILVYVILGLVIYYKGINIFPKDWGKYCIVDENQRKKFNYYLILMLFVLVLMSFWSAYITNSINLYSSGQQYFIISFTIAFLILFIYFIKILISYAIERIEVIIDKQYQKELVNFMEIIRAQRHDFNFHLQAISGMIDNENYLECKKYITQMVGDTTKMNEVLPLYHPEVSALLNTFREITARKKIQFQVIIYYNMEKIPCTVYEINKIIGNLIQNAIDEVEQNLNDCSCIQVTILKRSGNSVIKVSNRVNNNIDSLKKVFVSGYSTKFSHEGIGLNTVQKIASKYNGIVYPEIEGDMIHFIAQIPNRY</sequence>
<dbReference type="EMBL" id="JAESWC010000018">
    <property type="protein sequence ID" value="MBL4938068.1"/>
    <property type="molecule type" value="Genomic_DNA"/>
</dbReference>
<dbReference type="RefSeq" id="WP_202750803.1">
    <property type="nucleotide sequence ID" value="NZ_JAESWC010000018.1"/>
</dbReference>
<evidence type="ECO:0000256" key="4">
    <source>
        <dbReference type="SAM" id="Phobius"/>
    </source>
</evidence>
<dbReference type="InterPro" id="IPR016120">
    <property type="entry name" value="Sig_transdc_His_kin_SpoOB"/>
</dbReference>
<comment type="caution">
    <text evidence="7">The sequence shown here is derived from an EMBL/GenBank/DDBJ whole genome shotgun (WGS) entry which is preliminary data.</text>
</comment>
<feature type="transmembrane region" description="Helical" evidence="4">
    <location>
        <begin position="81"/>
        <end position="102"/>
    </location>
</feature>
<evidence type="ECO:0000313" key="8">
    <source>
        <dbReference type="Proteomes" id="UP000632377"/>
    </source>
</evidence>
<protein>
    <submittedName>
        <fullName evidence="7">GHKL domain-containing protein</fullName>
    </submittedName>
</protein>
<evidence type="ECO:0000256" key="1">
    <source>
        <dbReference type="ARBA" id="ARBA00022553"/>
    </source>
</evidence>
<dbReference type="SUPFAM" id="SSF55874">
    <property type="entry name" value="ATPase domain of HSP90 chaperone/DNA topoisomerase II/histidine kinase"/>
    <property type="match status" value="1"/>
</dbReference>
<evidence type="ECO:0000313" key="7">
    <source>
        <dbReference type="EMBL" id="MBL4938068.1"/>
    </source>
</evidence>
<keyword evidence="3" id="KW-0418">Kinase</keyword>
<name>A0ABS1TFB4_9CLOT</name>
<keyword evidence="4" id="KW-0472">Membrane</keyword>
<feature type="transmembrane region" description="Helical" evidence="4">
    <location>
        <begin position="42"/>
        <end position="75"/>
    </location>
</feature>
<dbReference type="Proteomes" id="UP000632377">
    <property type="component" value="Unassembled WGS sequence"/>
</dbReference>
<reference evidence="7 8" key="1">
    <citation type="submission" date="2021-01" db="EMBL/GenBank/DDBJ databases">
        <title>Genome public.</title>
        <authorList>
            <person name="Liu C."/>
            <person name="Sun Q."/>
        </authorList>
    </citation>
    <scope>NUCLEOTIDE SEQUENCE [LARGE SCALE GENOMIC DNA]</scope>
    <source>
        <strain evidence="7 8">YIM B02515</strain>
    </source>
</reference>
<dbReference type="Gene3D" id="3.30.565.10">
    <property type="entry name" value="Histidine kinase-like ATPase, C-terminal domain"/>
    <property type="match status" value="1"/>
</dbReference>
<keyword evidence="2" id="KW-0808">Transferase</keyword>
<dbReference type="Gene3D" id="1.10.287.130">
    <property type="match status" value="1"/>
</dbReference>